<dbReference type="OrthoDB" id="3255135at2"/>
<evidence type="ECO:0000313" key="4">
    <source>
        <dbReference type="EMBL" id="MVT26688.1"/>
    </source>
</evidence>
<reference evidence="4 5" key="1">
    <citation type="submission" date="2019-12" db="EMBL/GenBank/DDBJ databases">
        <title>Nesterenkonia muleiensis sp. nov., a novel actinobacterium isolated from sap of Populus euphratica.</title>
        <authorList>
            <person name="Wang R."/>
        </authorList>
    </citation>
    <scope>NUCLEOTIDE SEQUENCE [LARGE SCALE GENOMIC DNA]</scope>
    <source>
        <strain evidence="4 5">F10</strain>
    </source>
</reference>
<dbReference type="GO" id="GO:1990133">
    <property type="term" value="C:molybdopterin adenylyltransferase complex"/>
    <property type="evidence" value="ECO:0007669"/>
    <property type="project" value="TreeGrafter"/>
</dbReference>
<dbReference type="Gene3D" id="3.10.20.30">
    <property type="match status" value="1"/>
</dbReference>
<sequence length="89" mass="9380">MSEHETRAVTVRLYAAAAEAAGTHELTVAVDQHPLPLTQLLEELSGRSRELARVCGQSSCLVNGTRTRAEAGTVRPGDIVDVLPPFAGG</sequence>
<keyword evidence="5" id="KW-1185">Reference proteome</keyword>
<gene>
    <name evidence="4" type="ORF">GNZ21_10010</name>
</gene>
<comment type="similarity">
    <text evidence="2">Belongs to the MoaD family.</text>
</comment>
<dbReference type="EMBL" id="WRPM01000071">
    <property type="protein sequence ID" value="MVT26688.1"/>
    <property type="molecule type" value="Genomic_DNA"/>
</dbReference>
<dbReference type="AlphaFoldDB" id="A0A7K1UJL7"/>
<dbReference type="Proteomes" id="UP000460157">
    <property type="component" value="Unassembled WGS sequence"/>
</dbReference>
<dbReference type="RefSeq" id="WP_157323898.1">
    <property type="nucleotide sequence ID" value="NZ_BMFX01000001.1"/>
</dbReference>
<keyword evidence="1" id="KW-0547">Nucleotide-binding</keyword>
<dbReference type="CDD" id="cd17040">
    <property type="entry name" value="Ubl_MoaD_like"/>
    <property type="match status" value="1"/>
</dbReference>
<comment type="caution">
    <text evidence="4">The sequence shown here is derived from an EMBL/GenBank/DDBJ whole genome shotgun (WGS) entry which is preliminary data.</text>
</comment>
<protein>
    <recommendedName>
        <fullName evidence="3">Molybdopterin synthase sulfur carrier subunit</fullName>
    </recommendedName>
</protein>
<dbReference type="SUPFAM" id="SSF54285">
    <property type="entry name" value="MoaD/ThiS"/>
    <property type="match status" value="1"/>
</dbReference>
<dbReference type="GO" id="GO:0000166">
    <property type="term" value="F:nucleotide binding"/>
    <property type="evidence" value="ECO:0007669"/>
    <property type="project" value="UniProtKB-KW"/>
</dbReference>
<accession>A0A7K1UJL7</accession>
<name>A0A7K1UJL7_9MICC</name>
<evidence type="ECO:0000256" key="3">
    <source>
        <dbReference type="ARBA" id="ARBA00024247"/>
    </source>
</evidence>
<evidence type="ECO:0000256" key="2">
    <source>
        <dbReference type="ARBA" id="ARBA00024200"/>
    </source>
</evidence>
<dbReference type="InterPro" id="IPR044672">
    <property type="entry name" value="MOCS2A"/>
</dbReference>
<organism evidence="4 5">
    <name type="scientific">Nesterenkonia alkaliphila</name>
    <dbReference type="NCBI Taxonomy" id="1463631"/>
    <lineage>
        <taxon>Bacteria</taxon>
        <taxon>Bacillati</taxon>
        <taxon>Actinomycetota</taxon>
        <taxon>Actinomycetes</taxon>
        <taxon>Micrococcales</taxon>
        <taxon>Micrococcaceae</taxon>
        <taxon>Nesterenkonia</taxon>
    </lineage>
</organism>
<dbReference type="InterPro" id="IPR016155">
    <property type="entry name" value="Mopterin_synth/thiamin_S_b"/>
</dbReference>
<dbReference type="GO" id="GO:0006777">
    <property type="term" value="P:Mo-molybdopterin cofactor biosynthetic process"/>
    <property type="evidence" value="ECO:0007669"/>
    <property type="project" value="InterPro"/>
</dbReference>
<dbReference type="PANTHER" id="PTHR33359:SF1">
    <property type="entry name" value="MOLYBDOPTERIN SYNTHASE SULFUR CARRIER SUBUNIT"/>
    <property type="match status" value="1"/>
</dbReference>
<dbReference type="InterPro" id="IPR012675">
    <property type="entry name" value="Beta-grasp_dom_sf"/>
</dbReference>
<dbReference type="InterPro" id="IPR003749">
    <property type="entry name" value="ThiS/MoaD-like"/>
</dbReference>
<dbReference type="PANTHER" id="PTHR33359">
    <property type="entry name" value="MOLYBDOPTERIN SYNTHASE SULFUR CARRIER SUBUNIT"/>
    <property type="match status" value="1"/>
</dbReference>
<evidence type="ECO:0000256" key="1">
    <source>
        <dbReference type="ARBA" id="ARBA00022741"/>
    </source>
</evidence>
<evidence type="ECO:0000313" key="5">
    <source>
        <dbReference type="Proteomes" id="UP000460157"/>
    </source>
</evidence>
<proteinExistence type="inferred from homology"/>
<dbReference type="Pfam" id="PF02597">
    <property type="entry name" value="ThiS"/>
    <property type="match status" value="1"/>
</dbReference>